<gene>
    <name evidence="2" type="ORF">D6U17_16385</name>
    <name evidence="1" type="ORF">RI555_10660</name>
</gene>
<comment type="caution">
    <text evidence="2">The sequence shown here is derived from an EMBL/GenBank/DDBJ whole genome shotgun (WGS) entry which is preliminary data.</text>
</comment>
<dbReference type="Proteomes" id="UP000281061">
    <property type="component" value="Unassembled WGS sequence"/>
</dbReference>
<name>A0A2S9VT17_LACPE</name>
<reference evidence="2 3" key="1">
    <citation type="submission" date="2018-10" db="EMBL/GenBank/DDBJ databases">
        <title>Genome sequences of five Lactobacillus pentosus strains isolated from brines of traditionally fermented spanish-style green table olives and differences between them.</title>
        <authorList>
            <person name="Jimenez Diaz R."/>
        </authorList>
    </citation>
    <scope>NUCLEOTIDE SEQUENCE [LARGE SCALE GENOMIC DNA]</scope>
    <source>
        <strain evidence="2 3">IG8</strain>
    </source>
</reference>
<reference evidence="1" key="2">
    <citation type="submission" date="2023-08" db="EMBL/GenBank/DDBJ databases">
        <authorList>
            <person name="Page C.A."/>
            <person name="Perez-Diaz I.M."/>
        </authorList>
    </citation>
    <scope>NUCLEOTIDE SEQUENCE</scope>
    <source>
        <strain evidence="1">1.8.9</strain>
    </source>
</reference>
<evidence type="ECO:0000313" key="2">
    <source>
        <dbReference type="EMBL" id="RMW51254.1"/>
    </source>
</evidence>
<dbReference type="AlphaFoldDB" id="A0A2S9VT17"/>
<dbReference type="Proteomes" id="UP001263852">
    <property type="component" value="Unassembled WGS sequence"/>
</dbReference>
<accession>A0A2S9VT17</accession>
<protein>
    <submittedName>
        <fullName evidence="2">Uncharacterized protein</fullName>
    </submittedName>
</protein>
<evidence type="ECO:0000313" key="3">
    <source>
        <dbReference type="Proteomes" id="UP000281061"/>
    </source>
</evidence>
<dbReference type="RefSeq" id="WP_088769721.1">
    <property type="nucleotide sequence ID" value="NZ_CP022130.1"/>
</dbReference>
<sequence>MEYGTSFASPSFLSGVARPLDLGSTLKGYNFSVSEQEQDFDALRSDWNVVALDLCELMDEYGDENEK</sequence>
<organism evidence="2 3">
    <name type="scientific">Lactiplantibacillus pentosus</name>
    <name type="common">Lactobacillus pentosus</name>
    <dbReference type="NCBI Taxonomy" id="1589"/>
    <lineage>
        <taxon>Bacteria</taxon>
        <taxon>Bacillati</taxon>
        <taxon>Bacillota</taxon>
        <taxon>Bacilli</taxon>
        <taxon>Lactobacillales</taxon>
        <taxon>Lactobacillaceae</taxon>
        <taxon>Lactiplantibacillus</taxon>
    </lineage>
</organism>
<dbReference type="EMBL" id="JAVLAO010000001">
    <property type="protein sequence ID" value="MDT7039443.1"/>
    <property type="molecule type" value="Genomic_DNA"/>
</dbReference>
<dbReference type="EMBL" id="RDCL01000096">
    <property type="protein sequence ID" value="RMW51254.1"/>
    <property type="molecule type" value="Genomic_DNA"/>
</dbReference>
<proteinExistence type="predicted"/>
<evidence type="ECO:0000313" key="1">
    <source>
        <dbReference type="EMBL" id="MDT7039443.1"/>
    </source>
</evidence>